<keyword evidence="3" id="KW-1185">Reference proteome</keyword>
<gene>
    <name evidence="2" type="ORF">N8I84_01045</name>
</gene>
<name>A0ABY6DT18_9ACTN</name>
<sequence>MTGQGVDDEETSACLRQARHRLARRIFFGQRGELRRHYRKGMEDQRFFCPAKAGRRPLHQPSADENAGEA</sequence>
<organism evidence="2 3">
    <name type="scientific">Streptomyces cynarae</name>
    <dbReference type="NCBI Taxonomy" id="2981134"/>
    <lineage>
        <taxon>Bacteria</taxon>
        <taxon>Bacillati</taxon>
        <taxon>Actinomycetota</taxon>
        <taxon>Actinomycetes</taxon>
        <taxon>Kitasatosporales</taxon>
        <taxon>Streptomycetaceae</taxon>
        <taxon>Streptomyces</taxon>
    </lineage>
</organism>
<evidence type="ECO:0000313" key="3">
    <source>
        <dbReference type="Proteomes" id="UP001061298"/>
    </source>
</evidence>
<accession>A0ABY6DT18</accession>
<proteinExistence type="predicted"/>
<evidence type="ECO:0000256" key="1">
    <source>
        <dbReference type="SAM" id="MobiDB-lite"/>
    </source>
</evidence>
<dbReference type="RefSeq" id="WP_263227414.1">
    <property type="nucleotide sequence ID" value="NZ_CP106793.1"/>
</dbReference>
<reference evidence="2" key="1">
    <citation type="submission" date="2022-10" db="EMBL/GenBank/DDBJ databases">
        <authorList>
            <person name="Mo P."/>
        </authorList>
    </citation>
    <scope>NUCLEOTIDE SEQUENCE</scope>
    <source>
        <strain evidence="2">HUAS 13-4</strain>
    </source>
</reference>
<dbReference type="EMBL" id="CP106793">
    <property type="protein sequence ID" value="UXY17506.1"/>
    <property type="molecule type" value="Genomic_DNA"/>
</dbReference>
<protein>
    <submittedName>
        <fullName evidence="2">Transposase</fullName>
    </submittedName>
</protein>
<feature type="region of interest" description="Disordered" evidence="1">
    <location>
        <begin position="50"/>
        <end position="70"/>
    </location>
</feature>
<dbReference type="Proteomes" id="UP001061298">
    <property type="component" value="Chromosome"/>
</dbReference>
<evidence type="ECO:0000313" key="2">
    <source>
        <dbReference type="EMBL" id="UXY17506.1"/>
    </source>
</evidence>